<evidence type="ECO:0000313" key="1">
    <source>
        <dbReference type="EMBL" id="UWN57962.1"/>
    </source>
</evidence>
<dbReference type="Gene3D" id="1.10.260.40">
    <property type="entry name" value="lambda repressor-like DNA-binding domains"/>
    <property type="match status" value="1"/>
</dbReference>
<proteinExistence type="predicted"/>
<organism evidence="1 2">
    <name type="scientific">Alistipes ihumii AP11</name>
    <dbReference type="NCBI Taxonomy" id="1211813"/>
    <lineage>
        <taxon>Bacteria</taxon>
        <taxon>Pseudomonadati</taxon>
        <taxon>Bacteroidota</taxon>
        <taxon>Bacteroidia</taxon>
        <taxon>Bacteroidales</taxon>
        <taxon>Rikenellaceae</taxon>
        <taxon>Alistipes</taxon>
    </lineage>
</organism>
<gene>
    <name evidence="1" type="ORF">NQ491_04080</name>
</gene>
<dbReference type="InterPro" id="IPR010982">
    <property type="entry name" value="Lambda_DNA-bd_dom_sf"/>
</dbReference>
<keyword evidence="2" id="KW-1185">Reference proteome</keyword>
<dbReference type="Proteomes" id="UP001059295">
    <property type="component" value="Chromosome"/>
</dbReference>
<evidence type="ECO:0008006" key="3">
    <source>
        <dbReference type="Google" id="ProtNLM"/>
    </source>
</evidence>
<reference evidence="1" key="1">
    <citation type="journal article" date="2022" name="Cell">
        <title>Design, construction, and in vivo augmentation of a complex gut microbiome.</title>
        <authorList>
            <person name="Cheng A.G."/>
            <person name="Ho P.Y."/>
            <person name="Aranda-Diaz A."/>
            <person name="Jain S."/>
            <person name="Yu F.B."/>
            <person name="Meng X."/>
            <person name="Wang M."/>
            <person name="Iakiviak M."/>
            <person name="Nagashima K."/>
            <person name="Zhao A."/>
            <person name="Murugkar P."/>
            <person name="Patil A."/>
            <person name="Atabakhsh K."/>
            <person name="Weakley A."/>
            <person name="Yan J."/>
            <person name="Brumbaugh A.R."/>
            <person name="Higginbottom S."/>
            <person name="Dimas A."/>
            <person name="Shiver A.L."/>
            <person name="Deutschbauer A."/>
            <person name="Neff N."/>
            <person name="Sonnenburg J.L."/>
            <person name="Huang K.C."/>
            <person name="Fischbach M.A."/>
        </authorList>
    </citation>
    <scope>NUCLEOTIDE SEQUENCE</scope>
    <source>
        <strain evidence="1">AP11</strain>
    </source>
</reference>
<evidence type="ECO:0000313" key="2">
    <source>
        <dbReference type="Proteomes" id="UP001059295"/>
    </source>
</evidence>
<name>A0ABY5V3T2_9BACT</name>
<dbReference type="EMBL" id="CP102294">
    <property type="protein sequence ID" value="UWN57962.1"/>
    <property type="molecule type" value="Genomic_DNA"/>
</dbReference>
<dbReference type="RefSeq" id="WP_019246312.1">
    <property type="nucleotide sequence ID" value="NZ_CAPH01000015.1"/>
</dbReference>
<accession>A0ABY5V3T2</accession>
<sequence length="158" mass="18354">MNTRLLEIIKYKTGGRQREFADLLGWTPQYLAKLLKGENFGITPVMTIVSKLPDINARWFLTGEGDMIEEPKYADIRKTMLENMLALLDIEKYMPVMTPEELRDYELIVIGHKKPDFSPELVAKWQRLLQERENKIDAKFKAANAHSEKICIKAKTKK</sequence>
<protein>
    <recommendedName>
        <fullName evidence="3">HTH cro/C1-type domain-containing protein</fullName>
    </recommendedName>
</protein>
<dbReference type="GeneID" id="82890884"/>